<dbReference type="InterPro" id="IPR022606">
    <property type="entry name" value="DUF2914"/>
</dbReference>
<evidence type="ECO:0000259" key="2">
    <source>
        <dbReference type="Pfam" id="PF11141"/>
    </source>
</evidence>
<protein>
    <submittedName>
        <fullName evidence="3">DUF2914 domain-containing protein</fullName>
    </submittedName>
</protein>
<name>A0A935UGE2_9PROT</name>
<organism evidence="3 4">
    <name type="scientific">Candidatus Accumulibacter proximus</name>
    <dbReference type="NCBI Taxonomy" id="2954385"/>
    <lineage>
        <taxon>Bacteria</taxon>
        <taxon>Pseudomonadati</taxon>
        <taxon>Pseudomonadota</taxon>
        <taxon>Betaproteobacteria</taxon>
        <taxon>Candidatus Accumulibacter</taxon>
    </lineage>
</organism>
<evidence type="ECO:0000313" key="3">
    <source>
        <dbReference type="EMBL" id="MBK7675577.1"/>
    </source>
</evidence>
<dbReference type="Proteomes" id="UP000697998">
    <property type="component" value="Unassembled WGS sequence"/>
</dbReference>
<dbReference type="Pfam" id="PF11141">
    <property type="entry name" value="DUF2914"/>
    <property type="match status" value="1"/>
</dbReference>
<dbReference type="AlphaFoldDB" id="A0A935UGE2"/>
<feature type="domain" description="DUF2914" evidence="2">
    <location>
        <begin position="62"/>
        <end position="120"/>
    </location>
</feature>
<keyword evidence="1" id="KW-0732">Signal</keyword>
<dbReference type="EMBL" id="JADJMH010000012">
    <property type="protein sequence ID" value="MBK7675577.1"/>
    <property type="molecule type" value="Genomic_DNA"/>
</dbReference>
<proteinExistence type="predicted"/>
<reference evidence="3 4" key="1">
    <citation type="submission" date="2020-10" db="EMBL/GenBank/DDBJ databases">
        <title>Connecting structure to function with the recovery of over 1000 high-quality activated sludge metagenome-assembled genomes encoding full-length rRNA genes using long-read sequencing.</title>
        <authorList>
            <person name="Singleton C.M."/>
            <person name="Petriglieri F."/>
            <person name="Kristensen J.M."/>
            <person name="Kirkegaard R.H."/>
            <person name="Michaelsen T.Y."/>
            <person name="Andersen M.H."/>
            <person name="Karst S.M."/>
            <person name="Dueholm M.S."/>
            <person name="Nielsen P.H."/>
            <person name="Albertsen M."/>
        </authorList>
    </citation>
    <scope>NUCLEOTIDE SEQUENCE [LARGE SCALE GENOMIC DNA]</scope>
    <source>
        <strain evidence="3">EsbW_18-Q3-R4-48_BATAC.285</strain>
    </source>
</reference>
<evidence type="ECO:0000313" key="4">
    <source>
        <dbReference type="Proteomes" id="UP000697998"/>
    </source>
</evidence>
<comment type="caution">
    <text evidence="3">The sequence shown here is derived from an EMBL/GenBank/DDBJ whole genome shotgun (WGS) entry which is preliminary data.</text>
</comment>
<feature type="chain" id="PRO_5037918664" evidence="1">
    <location>
        <begin position="17"/>
        <end position="126"/>
    </location>
</feature>
<gene>
    <name evidence="3" type="ORF">IPJ27_12935</name>
</gene>
<sequence length="126" mass="13948">MALVFAVALSGPVAFAQDGGSVENATFTANIADGAPVDFRQQFTNSTPVVYFYGELLGLNGQTVTFRWSLEGKRMQETAVQVTSPRQPAWSKMNMQEQWTGNWTVKILDGKGRTIEQRNFAFNPPL</sequence>
<feature type="signal peptide" evidence="1">
    <location>
        <begin position="1"/>
        <end position="16"/>
    </location>
</feature>
<accession>A0A935UGE2</accession>
<evidence type="ECO:0000256" key="1">
    <source>
        <dbReference type="SAM" id="SignalP"/>
    </source>
</evidence>